<dbReference type="GO" id="GO:0016301">
    <property type="term" value="F:kinase activity"/>
    <property type="evidence" value="ECO:0007669"/>
    <property type="project" value="UniProtKB-KW"/>
</dbReference>
<protein>
    <submittedName>
        <fullName evidence="2">Mitogen-activated protein kinase kinase kinase</fullName>
    </submittedName>
</protein>
<dbReference type="OMA" id="FHKRECE"/>
<accession>A0A2R6QZ34</accession>
<dbReference type="AlphaFoldDB" id="A0A2R6QZ34"/>
<dbReference type="InParanoid" id="A0A2R6QZ34"/>
<name>A0A2R6QZ34_ACTCC</name>
<reference evidence="2 3" key="1">
    <citation type="submission" date="2017-07" db="EMBL/GenBank/DDBJ databases">
        <title>An improved, manually edited Actinidia chinensis var. chinensis (kiwifruit) genome highlights the challenges associated with draft genomes and gene prediction in plants.</title>
        <authorList>
            <person name="Pilkington S."/>
            <person name="Crowhurst R."/>
            <person name="Hilario E."/>
            <person name="Nardozza S."/>
            <person name="Fraser L."/>
            <person name="Peng Y."/>
            <person name="Gunaseelan K."/>
            <person name="Simpson R."/>
            <person name="Tahir J."/>
            <person name="Deroles S."/>
            <person name="Templeton K."/>
            <person name="Luo Z."/>
            <person name="Davy M."/>
            <person name="Cheng C."/>
            <person name="Mcneilage M."/>
            <person name="Scaglione D."/>
            <person name="Liu Y."/>
            <person name="Zhang Q."/>
            <person name="Datson P."/>
            <person name="De Silva N."/>
            <person name="Gardiner S."/>
            <person name="Bassett H."/>
            <person name="Chagne D."/>
            <person name="Mccallum J."/>
            <person name="Dzierzon H."/>
            <person name="Deng C."/>
            <person name="Wang Y.-Y."/>
            <person name="Barron N."/>
            <person name="Manako K."/>
            <person name="Bowen J."/>
            <person name="Foster T."/>
            <person name="Erridge Z."/>
            <person name="Tiffin H."/>
            <person name="Waite C."/>
            <person name="Davies K."/>
            <person name="Grierson E."/>
            <person name="Laing W."/>
            <person name="Kirk R."/>
            <person name="Chen X."/>
            <person name="Wood M."/>
            <person name="Montefiori M."/>
            <person name="Brummell D."/>
            <person name="Schwinn K."/>
            <person name="Catanach A."/>
            <person name="Fullerton C."/>
            <person name="Li D."/>
            <person name="Meiyalaghan S."/>
            <person name="Nieuwenhuizen N."/>
            <person name="Read N."/>
            <person name="Prakash R."/>
            <person name="Hunter D."/>
            <person name="Zhang H."/>
            <person name="Mckenzie M."/>
            <person name="Knabel M."/>
            <person name="Harris A."/>
            <person name="Allan A."/>
            <person name="Chen A."/>
            <person name="Janssen B."/>
            <person name="Plunkett B."/>
            <person name="Dwamena C."/>
            <person name="Voogd C."/>
            <person name="Leif D."/>
            <person name="Lafferty D."/>
            <person name="Souleyre E."/>
            <person name="Varkonyi-Gasic E."/>
            <person name="Gambi F."/>
            <person name="Hanley J."/>
            <person name="Yao J.-L."/>
            <person name="Cheung J."/>
            <person name="David K."/>
            <person name="Warren B."/>
            <person name="Marsh K."/>
            <person name="Snowden K."/>
            <person name="Lin-Wang K."/>
            <person name="Brian L."/>
            <person name="Martinez-Sanchez M."/>
            <person name="Wang M."/>
            <person name="Ileperuma N."/>
            <person name="Macnee N."/>
            <person name="Campin R."/>
            <person name="Mcatee P."/>
            <person name="Drummond R."/>
            <person name="Espley R."/>
            <person name="Ireland H."/>
            <person name="Wu R."/>
            <person name="Atkinson R."/>
            <person name="Karunairetnam S."/>
            <person name="Bulley S."/>
            <person name="Chunkath S."/>
            <person name="Hanley Z."/>
            <person name="Storey R."/>
            <person name="Thrimawithana A."/>
            <person name="Thomson S."/>
            <person name="David C."/>
            <person name="Testolin R."/>
        </authorList>
    </citation>
    <scope>NUCLEOTIDE SEQUENCE [LARGE SCALE GENOMIC DNA]</scope>
    <source>
        <strain evidence="3">cv. Red5</strain>
        <tissue evidence="2">Young leaf</tissue>
    </source>
</reference>
<evidence type="ECO:0000313" key="2">
    <source>
        <dbReference type="EMBL" id="PSS17657.1"/>
    </source>
</evidence>
<feature type="compositionally biased region" description="Basic and acidic residues" evidence="1">
    <location>
        <begin position="92"/>
        <end position="107"/>
    </location>
</feature>
<keyword evidence="2" id="KW-0808">Transferase</keyword>
<proteinExistence type="predicted"/>
<feature type="compositionally biased region" description="Basic and acidic residues" evidence="1">
    <location>
        <begin position="7"/>
        <end position="26"/>
    </location>
</feature>
<dbReference type="EMBL" id="NKQK01000011">
    <property type="protein sequence ID" value="PSS17657.1"/>
    <property type="molecule type" value="Genomic_DNA"/>
</dbReference>
<feature type="compositionally biased region" description="Polar residues" evidence="1">
    <location>
        <begin position="30"/>
        <end position="39"/>
    </location>
</feature>
<feature type="region of interest" description="Disordered" evidence="1">
    <location>
        <begin position="1"/>
        <end position="154"/>
    </location>
</feature>
<organism evidence="2 3">
    <name type="scientific">Actinidia chinensis var. chinensis</name>
    <name type="common">Chinese soft-hair kiwi</name>
    <dbReference type="NCBI Taxonomy" id="1590841"/>
    <lineage>
        <taxon>Eukaryota</taxon>
        <taxon>Viridiplantae</taxon>
        <taxon>Streptophyta</taxon>
        <taxon>Embryophyta</taxon>
        <taxon>Tracheophyta</taxon>
        <taxon>Spermatophyta</taxon>
        <taxon>Magnoliopsida</taxon>
        <taxon>eudicotyledons</taxon>
        <taxon>Gunneridae</taxon>
        <taxon>Pentapetalae</taxon>
        <taxon>asterids</taxon>
        <taxon>Ericales</taxon>
        <taxon>Actinidiaceae</taxon>
        <taxon>Actinidia</taxon>
    </lineage>
</organism>
<keyword evidence="3" id="KW-1185">Reference proteome</keyword>
<feature type="compositionally biased region" description="Low complexity" evidence="1">
    <location>
        <begin position="47"/>
        <end position="56"/>
    </location>
</feature>
<feature type="compositionally biased region" description="Gly residues" evidence="1">
    <location>
        <begin position="108"/>
        <end position="118"/>
    </location>
</feature>
<comment type="caution">
    <text evidence="2">The sequence shown here is derived from an EMBL/GenBank/DDBJ whole genome shotgun (WGS) entry which is preliminary data.</text>
</comment>
<dbReference type="Proteomes" id="UP000241394">
    <property type="component" value="Chromosome LG11"/>
</dbReference>
<dbReference type="Gramene" id="PSS17657">
    <property type="protein sequence ID" value="PSS17657"/>
    <property type="gene ID" value="CEY00_Acc00045"/>
</dbReference>
<reference evidence="3" key="2">
    <citation type="journal article" date="2018" name="BMC Genomics">
        <title>A manually annotated Actinidia chinensis var. chinensis (kiwifruit) genome highlights the challenges associated with draft genomes and gene prediction in plants.</title>
        <authorList>
            <person name="Pilkington S.M."/>
            <person name="Crowhurst R."/>
            <person name="Hilario E."/>
            <person name="Nardozza S."/>
            <person name="Fraser L."/>
            <person name="Peng Y."/>
            <person name="Gunaseelan K."/>
            <person name="Simpson R."/>
            <person name="Tahir J."/>
            <person name="Deroles S.C."/>
            <person name="Templeton K."/>
            <person name="Luo Z."/>
            <person name="Davy M."/>
            <person name="Cheng C."/>
            <person name="McNeilage M."/>
            <person name="Scaglione D."/>
            <person name="Liu Y."/>
            <person name="Zhang Q."/>
            <person name="Datson P."/>
            <person name="De Silva N."/>
            <person name="Gardiner S.E."/>
            <person name="Bassett H."/>
            <person name="Chagne D."/>
            <person name="McCallum J."/>
            <person name="Dzierzon H."/>
            <person name="Deng C."/>
            <person name="Wang Y.Y."/>
            <person name="Barron L."/>
            <person name="Manako K."/>
            <person name="Bowen J."/>
            <person name="Foster T.M."/>
            <person name="Erridge Z.A."/>
            <person name="Tiffin H."/>
            <person name="Waite C.N."/>
            <person name="Davies K.M."/>
            <person name="Grierson E.P."/>
            <person name="Laing W.A."/>
            <person name="Kirk R."/>
            <person name="Chen X."/>
            <person name="Wood M."/>
            <person name="Montefiori M."/>
            <person name="Brummell D.A."/>
            <person name="Schwinn K.E."/>
            <person name="Catanach A."/>
            <person name="Fullerton C."/>
            <person name="Li D."/>
            <person name="Meiyalaghan S."/>
            <person name="Nieuwenhuizen N."/>
            <person name="Read N."/>
            <person name="Prakash R."/>
            <person name="Hunter D."/>
            <person name="Zhang H."/>
            <person name="McKenzie M."/>
            <person name="Knabel M."/>
            <person name="Harris A."/>
            <person name="Allan A.C."/>
            <person name="Gleave A."/>
            <person name="Chen A."/>
            <person name="Janssen B.J."/>
            <person name="Plunkett B."/>
            <person name="Ampomah-Dwamena C."/>
            <person name="Voogd C."/>
            <person name="Leif D."/>
            <person name="Lafferty D."/>
            <person name="Souleyre E.J.F."/>
            <person name="Varkonyi-Gasic E."/>
            <person name="Gambi F."/>
            <person name="Hanley J."/>
            <person name="Yao J.L."/>
            <person name="Cheung J."/>
            <person name="David K.M."/>
            <person name="Warren B."/>
            <person name="Marsh K."/>
            <person name="Snowden K.C."/>
            <person name="Lin-Wang K."/>
            <person name="Brian L."/>
            <person name="Martinez-Sanchez M."/>
            <person name="Wang M."/>
            <person name="Ileperuma N."/>
            <person name="Macnee N."/>
            <person name="Campin R."/>
            <person name="McAtee P."/>
            <person name="Drummond R.S.M."/>
            <person name="Espley R.V."/>
            <person name="Ireland H.S."/>
            <person name="Wu R."/>
            <person name="Atkinson R.G."/>
            <person name="Karunairetnam S."/>
            <person name="Bulley S."/>
            <person name="Chunkath S."/>
            <person name="Hanley Z."/>
            <person name="Storey R."/>
            <person name="Thrimawithana A.H."/>
            <person name="Thomson S."/>
            <person name="David C."/>
            <person name="Testolin R."/>
            <person name="Huang H."/>
            <person name="Hellens R.P."/>
            <person name="Schaffer R.J."/>
        </authorList>
    </citation>
    <scope>NUCLEOTIDE SEQUENCE [LARGE SCALE GENOMIC DNA]</scope>
    <source>
        <strain evidence="3">cv. Red5</strain>
    </source>
</reference>
<gene>
    <name evidence="2" type="ORF">CEY00_Acc00045</name>
</gene>
<keyword evidence="2" id="KW-0418">Kinase</keyword>
<evidence type="ECO:0000313" key="3">
    <source>
        <dbReference type="Proteomes" id="UP000241394"/>
    </source>
</evidence>
<dbReference type="OrthoDB" id="1712073at2759"/>
<sequence length="187" mass="19429">MEDGETERDYYEAEKDGEAVRVEEGRPSGIINQIFSNLVSGGRQEENQGSGDNNNDSDGEVRGGEEEEKEGGGLISHFISNYLVSPLSPKGSNEKKVEDFETKDERTSGGGGGGGGEIVNGVTTEEEAAAVGGGGEIVHGVKTEEEGGGGGEGVIDKLVSHLTTNLADDVDPATDVASILIHSIVHD</sequence>
<evidence type="ECO:0000256" key="1">
    <source>
        <dbReference type="SAM" id="MobiDB-lite"/>
    </source>
</evidence>